<name>A0A9P7Z7M1_9HELO</name>
<dbReference type="OrthoDB" id="8026949at2759"/>
<sequence>MEEGHVAFECKNPRKISYDNVDDVPGEVAWNKMKAASDEGDLDDFKEALNEYCKATPDATYVQLESGFRLQGFTFFLIAIKKQLEETFTNMDLQGNLGKTFSVSIRKSDKHQRPKEKELWPSSPEENMARLEDAGTPVNRGISRCRNCFSLEHQAKACPKEVVEKPKVEVFCFNCEQPGHRVRDCRLSHCLTISDTITSHCLTVFEIIADQFIGPQARPDRFACRNCGKSNHSSKECPEYENACPRKLLRQRN</sequence>
<proteinExistence type="predicted"/>
<reference evidence="4" key="1">
    <citation type="journal article" date="2021" name="IMA Fungus">
        <title>Genomic characterization of three marine fungi, including Emericellopsis atlantica sp. nov. with signatures of a generalist lifestyle and marine biomass degradation.</title>
        <authorList>
            <person name="Hagestad O.C."/>
            <person name="Hou L."/>
            <person name="Andersen J.H."/>
            <person name="Hansen E.H."/>
            <person name="Altermark B."/>
            <person name="Li C."/>
            <person name="Kuhnert E."/>
            <person name="Cox R.J."/>
            <person name="Crous P.W."/>
            <person name="Spatafora J.W."/>
            <person name="Lail K."/>
            <person name="Amirebrahimi M."/>
            <person name="Lipzen A."/>
            <person name="Pangilinan J."/>
            <person name="Andreopoulos W."/>
            <person name="Hayes R.D."/>
            <person name="Ng V."/>
            <person name="Grigoriev I.V."/>
            <person name="Jackson S.A."/>
            <person name="Sutton T.D.S."/>
            <person name="Dobson A.D.W."/>
            <person name="Rama T."/>
        </authorList>
    </citation>
    <scope>NUCLEOTIDE SEQUENCE</scope>
    <source>
        <strain evidence="4">TRa3180A</strain>
    </source>
</reference>
<comment type="caution">
    <text evidence="4">The sequence shown here is derived from an EMBL/GenBank/DDBJ whole genome shotgun (WGS) entry which is preliminary data.</text>
</comment>
<dbReference type="InterPro" id="IPR001878">
    <property type="entry name" value="Znf_CCHC"/>
</dbReference>
<organism evidence="4 5">
    <name type="scientific">Calycina marina</name>
    <dbReference type="NCBI Taxonomy" id="1763456"/>
    <lineage>
        <taxon>Eukaryota</taxon>
        <taxon>Fungi</taxon>
        <taxon>Dikarya</taxon>
        <taxon>Ascomycota</taxon>
        <taxon>Pezizomycotina</taxon>
        <taxon>Leotiomycetes</taxon>
        <taxon>Helotiales</taxon>
        <taxon>Pezizellaceae</taxon>
        <taxon>Calycina</taxon>
    </lineage>
</organism>
<dbReference type="SUPFAM" id="SSF57756">
    <property type="entry name" value="Retrovirus zinc finger-like domains"/>
    <property type="match status" value="2"/>
</dbReference>
<evidence type="ECO:0000256" key="1">
    <source>
        <dbReference type="PROSITE-ProRule" id="PRU00047"/>
    </source>
</evidence>
<keyword evidence="1" id="KW-0862">Zinc</keyword>
<dbReference type="AlphaFoldDB" id="A0A9P7Z7M1"/>
<dbReference type="SMART" id="SM00343">
    <property type="entry name" value="ZnF_C2HC"/>
    <property type="match status" value="4"/>
</dbReference>
<gene>
    <name evidence="4" type="ORF">BJ878DRAFT_247593</name>
</gene>
<evidence type="ECO:0000313" key="5">
    <source>
        <dbReference type="Proteomes" id="UP000887226"/>
    </source>
</evidence>
<dbReference type="EMBL" id="MU253789">
    <property type="protein sequence ID" value="KAG9246894.1"/>
    <property type="molecule type" value="Genomic_DNA"/>
</dbReference>
<dbReference type="GO" id="GO:0003676">
    <property type="term" value="F:nucleic acid binding"/>
    <property type="evidence" value="ECO:0007669"/>
    <property type="project" value="InterPro"/>
</dbReference>
<dbReference type="InterPro" id="IPR036875">
    <property type="entry name" value="Znf_CCHC_sf"/>
</dbReference>
<dbReference type="Pfam" id="PF00098">
    <property type="entry name" value="zf-CCHC"/>
    <property type="match status" value="2"/>
</dbReference>
<feature type="region of interest" description="Disordered" evidence="2">
    <location>
        <begin position="105"/>
        <end position="126"/>
    </location>
</feature>
<feature type="domain" description="CCHC-type" evidence="3">
    <location>
        <begin position="172"/>
        <end position="186"/>
    </location>
</feature>
<evidence type="ECO:0000256" key="2">
    <source>
        <dbReference type="SAM" id="MobiDB-lite"/>
    </source>
</evidence>
<dbReference type="GO" id="GO:0008270">
    <property type="term" value="F:zinc ion binding"/>
    <property type="evidence" value="ECO:0007669"/>
    <property type="project" value="UniProtKB-KW"/>
</dbReference>
<keyword evidence="1" id="KW-0479">Metal-binding</keyword>
<feature type="domain" description="CCHC-type" evidence="3">
    <location>
        <begin position="224"/>
        <end position="239"/>
    </location>
</feature>
<dbReference type="PROSITE" id="PS50158">
    <property type="entry name" value="ZF_CCHC"/>
    <property type="match status" value="2"/>
</dbReference>
<evidence type="ECO:0000259" key="3">
    <source>
        <dbReference type="PROSITE" id="PS50158"/>
    </source>
</evidence>
<keyword evidence="5" id="KW-1185">Reference proteome</keyword>
<dbReference type="Gene3D" id="4.10.60.10">
    <property type="entry name" value="Zinc finger, CCHC-type"/>
    <property type="match status" value="1"/>
</dbReference>
<keyword evidence="1" id="KW-0863">Zinc-finger</keyword>
<evidence type="ECO:0000313" key="4">
    <source>
        <dbReference type="EMBL" id="KAG9246894.1"/>
    </source>
</evidence>
<dbReference type="Proteomes" id="UP000887226">
    <property type="component" value="Unassembled WGS sequence"/>
</dbReference>
<protein>
    <recommendedName>
        <fullName evidence="3">CCHC-type domain-containing protein</fullName>
    </recommendedName>
</protein>
<accession>A0A9P7Z7M1</accession>